<dbReference type="Proteomes" id="UP000823485">
    <property type="component" value="Unassembled WGS sequence"/>
</dbReference>
<dbReference type="Pfam" id="PF01425">
    <property type="entry name" value="Amidase"/>
    <property type="match status" value="1"/>
</dbReference>
<reference evidence="2 3" key="1">
    <citation type="submission" date="2021-01" db="EMBL/GenBank/DDBJ databases">
        <title>Genomic Encyclopedia of Type Strains, Phase IV (KMG-IV): sequencing the most valuable type-strain genomes for metagenomic binning, comparative biology and taxonomic classification.</title>
        <authorList>
            <person name="Goeker M."/>
        </authorList>
    </citation>
    <scope>NUCLEOTIDE SEQUENCE [LARGE SCALE GENOMIC DNA]</scope>
    <source>
        <strain evidence="2 3">DSM 105453</strain>
    </source>
</reference>
<proteinExistence type="predicted"/>
<dbReference type="PANTHER" id="PTHR11895">
    <property type="entry name" value="TRANSAMIDASE"/>
    <property type="match status" value="1"/>
</dbReference>
<dbReference type="InterPro" id="IPR023631">
    <property type="entry name" value="Amidase_dom"/>
</dbReference>
<dbReference type="RefSeq" id="WP_077113380.1">
    <property type="nucleotide sequence ID" value="NZ_JAFBFH010000026.1"/>
</dbReference>
<dbReference type="InterPro" id="IPR020556">
    <property type="entry name" value="Amidase_CS"/>
</dbReference>
<accession>A0ABS2RAN0</accession>
<dbReference type="SUPFAM" id="SSF75304">
    <property type="entry name" value="Amidase signature (AS) enzymes"/>
    <property type="match status" value="1"/>
</dbReference>
<gene>
    <name evidence="2" type="ORF">JOC94_003420</name>
</gene>
<name>A0ABS2RAN0_9BACI</name>
<dbReference type="GO" id="GO:0050567">
    <property type="term" value="F:glutaminyl-tRNA synthase (glutamine-hydrolyzing) activity"/>
    <property type="evidence" value="ECO:0007669"/>
    <property type="project" value="UniProtKB-EC"/>
</dbReference>
<dbReference type="EC" id="6.3.5.7" evidence="2"/>
<feature type="domain" description="Amidase" evidence="1">
    <location>
        <begin position="20"/>
        <end position="430"/>
    </location>
</feature>
<protein>
    <submittedName>
        <fullName evidence="2">Aspartyl-tRNA(Asn)/glutamyl-tRNA(Gln) amidotransferase subunit A</fullName>
        <ecNumber evidence="2">6.3.5.6</ecNumber>
        <ecNumber evidence="2">6.3.5.7</ecNumber>
    </submittedName>
</protein>
<dbReference type="InterPro" id="IPR000120">
    <property type="entry name" value="Amidase"/>
</dbReference>
<dbReference type="Gene3D" id="3.90.1300.10">
    <property type="entry name" value="Amidase signature (AS) domain"/>
    <property type="match status" value="1"/>
</dbReference>
<dbReference type="GO" id="GO:0050566">
    <property type="term" value="F:asparaginyl-tRNA synthase (glutamine-hydrolyzing) activity"/>
    <property type="evidence" value="ECO:0007669"/>
    <property type="project" value="UniProtKB-EC"/>
</dbReference>
<dbReference type="EMBL" id="JAFBFH010000026">
    <property type="protein sequence ID" value="MBM7716400.1"/>
    <property type="molecule type" value="Genomic_DNA"/>
</dbReference>
<sequence length="460" mass="51050">MFTIQELLDGYRKKKFSPVEITKSYIEKAKATEEMNAFITITEERALHQAHIAEERWTCGEAGKLEGIPVSYKDNIFVKGFPATSGSQIDREFIPEQDAKTVKVLRQEGAVMIGKTNMHEFAFGITNHNPFYGPSRNPWNPKLISGGSSGGSAVSVALDSSMISIGTDTGGSVRIPASCCGLVGLKPTYQLIDHSGVSLISWNLDHSGPIARTVEDVSIVLEALTGDHYSFNEHEVNIRGLKIGVPLHVFNERMETEILQCYKDVLKKLEAIGAILVDVEVPHTGEMEDLAFTIATAEAGHVHKERAKEHLDKYGDDVRLVMEAAKNITALEYISALKRKEEIASALNNVFTEVDLIVTPTLPVLPIEIGKEMVNIQGDIEPLFNCMIRFTSYFNVTGHPALSIPAGLSKEKLPIGIQLIGRHFREKQLLTAAKAFEQQYLSAFYKERNQKMAKWDHARL</sequence>
<organism evidence="2 3">
    <name type="scientific">Siminovitchia thermophila</name>
    <dbReference type="NCBI Taxonomy" id="1245522"/>
    <lineage>
        <taxon>Bacteria</taxon>
        <taxon>Bacillati</taxon>
        <taxon>Bacillota</taxon>
        <taxon>Bacilli</taxon>
        <taxon>Bacillales</taxon>
        <taxon>Bacillaceae</taxon>
        <taxon>Siminovitchia</taxon>
    </lineage>
</organism>
<dbReference type="InterPro" id="IPR036928">
    <property type="entry name" value="AS_sf"/>
</dbReference>
<evidence type="ECO:0000259" key="1">
    <source>
        <dbReference type="Pfam" id="PF01425"/>
    </source>
</evidence>
<evidence type="ECO:0000313" key="3">
    <source>
        <dbReference type="Proteomes" id="UP000823485"/>
    </source>
</evidence>
<dbReference type="EC" id="6.3.5.6" evidence="2"/>
<dbReference type="PROSITE" id="PS00571">
    <property type="entry name" value="AMIDASES"/>
    <property type="match status" value="1"/>
</dbReference>
<comment type="caution">
    <text evidence="2">The sequence shown here is derived from an EMBL/GenBank/DDBJ whole genome shotgun (WGS) entry which is preliminary data.</text>
</comment>
<evidence type="ECO:0000313" key="2">
    <source>
        <dbReference type="EMBL" id="MBM7716400.1"/>
    </source>
</evidence>
<dbReference type="PANTHER" id="PTHR11895:SF67">
    <property type="entry name" value="AMIDASE DOMAIN-CONTAINING PROTEIN"/>
    <property type="match status" value="1"/>
</dbReference>
<keyword evidence="2" id="KW-0436">Ligase</keyword>
<keyword evidence="3" id="KW-1185">Reference proteome</keyword>